<dbReference type="GO" id="GO:0016787">
    <property type="term" value="F:hydrolase activity"/>
    <property type="evidence" value="ECO:0007669"/>
    <property type="project" value="UniProtKB-KW"/>
</dbReference>
<evidence type="ECO:0000256" key="5">
    <source>
        <dbReference type="ARBA" id="ARBA00022989"/>
    </source>
</evidence>
<evidence type="ECO:0000256" key="7">
    <source>
        <dbReference type="SAM" id="Phobius"/>
    </source>
</evidence>
<evidence type="ECO:0000259" key="8">
    <source>
        <dbReference type="SMART" id="SM00014"/>
    </source>
</evidence>
<keyword evidence="4" id="KW-0378">Hydrolase</keyword>
<dbReference type="SMART" id="SM00014">
    <property type="entry name" value="acidPPc"/>
    <property type="match status" value="1"/>
</dbReference>
<evidence type="ECO:0000256" key="6">
    <source>
        <dbReference type="ARBA" id="ARBA00023136"/>
    </source>
</evidence>
<comment type="subcellular location">
    <subcellularLocation>
        <location evidence="1">Cell membrane</location>
        <topology evidence="1">Multi-pass membrane protein</topology>
    </subcellularLocation>
</comment>
<dbReference type="InterPro" id="IPR000326">
    <property type="entry name" value="PAP2/HPO"/>
</dbReference>
<feature type="transmembrane region" description="Helical" evidence="7">
    <location>
        <begin position="194"/>
        <end position="215"/>
    </location>
</feature>
<feature type="transmembrane region" description="Helical" evidence="7">
    <location>
        <begin position="72"/>
        <end position="94"/>
    </location>
</feature>
<evidence type="ECO:0000313" key="9">
    <source>
        <dbReference type="EMBL" id="RBA38532.1"/>
    </source>
</evidence>
<dbReference type="Pfam" id="PF01569">
    <property type="entry name" value="PAP2"/>
    <property type="match status" value="1"/>
</dbReference>
<feature type="transmembrane region" description="Helical" evidence="7">
    <location>
        <begin position="167"/>
        <end position="188"/>
    </location>
</feature>
<proteinExistence type="predicted"/>
<keyword evidence="3 7" id="KW-0812">Transmembrane</keyword>
<dbReference type="Proteomes" id="UP000252187">
    <property type="component" value="Unassembled WGS sequence"/>
</dbReference>
<evidence type="ECO:0000256" key="2">
    <source>
        <dbReference type="ARBA" id="ARBA00022475"/>
    </source>
</evidence>
<dbReference type="InterPro" id="IPR036938">
    <property type="entry name" value="PAP2/HPO_sf"/>
</dbReference>
<organism evidence="9 10">
    <name type="scientific">Dietzia maris</name>
    <dbReference type="NCBI Taxonomy" id="37915"/>
    <lineage>
        <taxon>Bacteria</taxon>
        <taxon>Bacillati</taxon>
        <taxon>Actinomycetota</taxon>
        <taxon>Actinomycetes</taxon>
        <taxon>Mycobacteriales</taxon>
        <taxon>Dietziaceae</taxon>
        <taxon>Dietzia</taxon>
    </lineage>
</organism>
<evidence type="ECO:0000256" key="4">
    <source>
        <dbReference type="ARBA" id="ARBA00022801"/>
    </source>
</evidence>
<evidence type="ECO:0000313" key="10">
    <source>
        <dbReference type="Proteomes" id="UP000252187"/>
    </source>
</evidence>
<keyword evidence="2" id="KW-1003">Cell membrane</keyword>
<dbReference type="PANTHER" id="PTHR14969:SF62">
    <property type="entry name" value="DECAPRENYLPHOSPHORYL-5-PHOSPHORIBOSE PHOSPHATASE RV3807C-RELATED"/>
    <property type="match status" value="1"/>
</dbReference>
<dbReference type="PANTHER" id="PTHR14969">
    <property type="entry name" value="SPHINGOSINE-1-PHOSPHATE PHOSPHOHYDROLASE"/>
    <property type="match status" value="1"/>
</dbReference>
<feature type="domain" description="Phosphatidic acid phosphatase type 2/haloperoxidase" evidence="8">
    <location>
        <begin position="100"/>
        <end position="209"/>
    </location>
</feature>
<keyword evidence="6 7" id="KW-0472">Membrane</keyword>
<feature type="transmembrane region" description="Helical" evidence="7">
    <location>
        <begin position="21"/>
        <end position="41"/>
    </location>
</feature>
<accession>A0A365PC28</accession>
<dbReference type="AlphaFoldDB" id="A0A365PC28"/>
<comment type="caution">
    <text evidence="9">The sequence shown here is derived from an EMBL/GenBank/DDBJ whole genome shotgun (WGS) entry which is preliminary data.</text>
</comment>
<evidence type="ECO:0000256" key="3">
    <source>
        <dbReference type="ARBA" id="ARBA00022692"/>
    </source>
</evidence>
<dbReference type="CDD" id="cd03392">
    <property type="entry name" value="PAP2_like_2"/>
    <property type="match status" value="1"/>
</dbReference>
<sequence>MTIDDGDPRPSPGASRWRAPAAGAGFLLVLLAVFAGLAFAVSDDETVSLDRPVMMWVHGATTPWLTAAAETASYLGGQFVLAASVVIALLLCVLRRFGGAFLMLAAVYGSSRLNVALKPAFERSRPDFWEHLSAENTFSFPSGHAMGSMSLAAPLVVLTWGSRYRWAALAVAVVYVLAVGASRVYLGVHFPSDVLAGWCLTVLWVGILVVILLVVTRVLRRYAPTLADWV</sequence>
<dbReference type="GO" id="GO:0005886">
    <property type="term" value="C:plasma membrane"/>
    <property type="evidence" value="ECO:0007669"/>
    <property type="project" value="UniProtKB-SubCell"/>
</dbReference>
<evidence type="ECO:0000256" key="1">
    <source>
        <dbReference type="ARBA" id="ARBA00004651"/>
    </source>
</evidence>
<dbReference type="SUPFAM" id="SSF48317">
    <property type="entry name" value="Acid phosphatase/Vanadium-dependent haloperoxidase"/>
    <property type="match status" value="1"/>
</dbReference>
<keyword evidence="5 7" id="KW-1133">Transmembrane helix</keyword>
<dbReference type="EMBL" id="QNTT01000008">
    <property type="protein sequence ID" value="RBA38532.1"/>
    <property type="molecule type" value="Genomic_DNA"/>
</dbReference>
<reference evidence="9 10" key="1">
    <citation type="submission" date="2018-06" db="EMBL/GenBank/DDBJ databases">
        <title>Whole genome sequencing of four bacterial strains from South Shetland trench revealing bio-synthetic gene clusters.</title>
        <authorList>
            <person name="Abdel-Mageed W.M."/>
            <person name="Lehri B."/>
            <person name="Jarmusch S.A."/>
            <person name="Miranda K."/>
            <person name="Goodfellow M."/>
            <person name="Jaspars M."/>
            <person name="Karlyshev A.V."/>
        </authorList>
    </citation>
    <scope>NUCLEOTIDE SEQUENCE [LARGE SCALE GENOMIC DNA]</scope>
    <source>
        <strain evidence="9 10">SST1</strain>
    </source>
</reference>
<dbReference type="Gene3D" id="1.20.144.10">
    <property type="entry name" value="Phosphatidic acid phosphatase type 2/haloperoxidase"/>
    <property type="match status" value="1"/>
</dbReference>
<protein>
    <recommendedName>
        <fullName evidence="8">Phosphatidic acid phosphatase type 2/haloperoxidase domain-containing protein</fullName>
    </recommendedName>
</protein>
<gene>
    <name evidence="9" type="ORF">DQ226_04525</name>
</gene>
<name>A0A365PC28_9ACTN</name>